<feature type="binding site" evidence="1">
    <location>
        <position position="105"/>
    </location>
    <ligand>
        <name>ATP</name>
        <dbReference type="ChEBI" id="CHEBI:30616"/>
    </ligand>
</feature>
<dbReference type="InterPro" id="IPR017441">
    <property type="entry name" value="Protein_kinase_ATP_BS"/>
</dbReference>
<dbReference type="InterPro" id="IPR011009">
    <property type="entry name" value="Kinase-like_dom_sf"/>
</dbReference>
<dbReference type="AlphaFoldDB" id="A0A6C2YU91"/>
<dbReference type="InParanoid" id="A0A6C2YU91"/>
<evidence type="ECO:0000313" key="4">
    <source>
        <dbReference type="EMBL" id="VIP04951.1"/>
    </source>
</evidence>
<dbReference type="Pfam" id="PF00069">
    <property type="entry name" value="Pkinase"/>
    <property type="match status" value="1"/>
</dbReference>
<dbReference type="Proteomes" id="UP000464378">
    <property type="component" value="Chromosome"/>
</dbReference>
<dbReference type="GO" id="GO:0004672">
    <property type="term" value="F:protein kinase activity"/>
    <property type="evidence" value="ECO:0007669"/>
    <property type="project" value="InterPro"/>
</dbReference>
<accession>A0A6C2YU91</accession>
<reference evidence="4" key="1">
    <citation type="submission" date="2019-04" db="EMBL/GenBank/DDBJ databases">
        <authorList>
            <consortium name="Science for Life Laboratories"/>
        </authorList>
    </citation>
    <scope>NUCLEOTIDE SEQUENCE</scope>
    <source>
        <strain evidence="4">MBLW1</strain>
    </source>
</reference>
<dbReference type="GO" id="GO:0005524">
    <property type="term" value="F:ATP binding"/>
    <property type="evidence" value="ECO:0007669"/>
    <property type="project" value="UniProtKB-UniRule"/>
</dbReference>
<dbReference type="SUPFAM" id="SSF56112">
    <property type="entry name" value="Protein kinase-like (PK-like)"/>
    <property type="match status" value="1"/>
</dbReference>
<feature type="compositionally biased region" description="Polar residues" evidence="2">
    <location>
        <begin position="26"/>
        <end position="37"/>
    </location>
</feature>
<dbReference type="Gene3D" id="3.40.50.2300">
    <property type="match status" value="2"/>
</dbReference>
<organism evidence="4">
    <name type="scientific">Tuwongella immobilis</name>
    <dbReference type="NCBI Taxonomy" id="692036"/>
    <lineage>
        <taxon>Bacteria</taxon>
        <taxon>Pseudomonadati</taxon>
        <taxon>Planctomycetota</taxon>
        <taxon>Planctomycetia</taxon>
        <taxon>Gemmatales</taxon>
        <taxon>Gemmataceae</taxon>
        <taxon>Tuwongella</taxon>
    </lineage>
</organism>
<dbReference type="Pfam" id="PF13433">
    <property type="entry name" value="Peripla_BP_5"/>
    <property type="match status" value="1"/>
</dbReference>
<evidence type="ECO:0000256" key="1">
    <source>
        <dbReference type="PROSITE-ProRule" id="PRU10141"/>
    </source>
</evidence>
<dbReference type="SUPFAM" id="SSF53822">
    <property type="entry name" value="Periplasmic binding protein-like I"/>
    <property type="match status" value="1"/>
</dbReference>
<evidence type="ECO:0000313" key="5">
    <source>
        <dbReference type="Proteomes" id="UP000464378"/>
    </source>
</evidence>
<feature type="region of interest" description="Disordered" evidence="2">
    <location>
        <begin position="1"/>
        <end position="48"/>
    </location>
</feature>
<dbReference type="CDD" id="cd14014">
    <property type="entry name" value="STKc_PknB_like"/>
    <property type="match status" value="1"/>
</dbReference>
<dbReference type="KEGG" id="tim:GMBLW1_42420"/>
<keyword evidence="4" id="KW-0418">Kinase</keyword>
<dbReference type="RefSeq" id="WP_162659967.1">
    <property type="nucleotide sequence ID" value="NZ_LR593887.1"/>
</dbReference>
<feature type="domain" description="Protein kinase" evidence="3">
    <location>
        <begin position="76"/>
        <end position="344"/>
    </location>
</feature>
<keyword evidence="1" id="KW-0067">ATP-binding</keyword>
<evidence type="ECO:0000256" key="2">
    <source>
        <dbReference type="SAM" id="MobiDB-lite"/>
    </source>
</evidence>
<proteinExistence type="predicted"/>
<dbReference type="PROSITE" id="PS50011">
    <property type="entry name" value="PROTEIN_KINASE_DOM"/>
    <property type="match status" value="1"/>
</dbReference>
<protein>
    <recommendedName>
        <fullName evidence="3">Protein kinase domain-containing protein</fullName>
    </recommendedName>
</protein>
<dbReference type="InterPro" id="IPR000719">
    <property type="entry name" value="Prot_kinase_dom"/>
</dbReference>
<keyword evidence="5" id="KW-1185">Reference proteome</keyword>
<dbReference type="EMBL" id="LR586016">
    <property type="protein sequence ID" value="VIP04951.1"/>
    <property type="molecule type" value="Genomic_DNA"/>
</dbReference>
<dbReference type="InterPro" id="IPR028082">
    <property type="entry name" value="Peripla_BP_I"/>
</dbReference>
<dbReference type="Gene3D" id="3.30.200.20">
    <property type="entry name" value="Phosphorylase Kinase, domain 1"/>
    <property type="match status" value="1"/>
</dbReference>
<dbReference type="PROSITE" id="PS00107">
    <property type="entry name" value="PROTEIN_KINASE_ATP"/>
    <property type="match status" value="1"/>
</dbReference>
<keyword evidence="4" id="KW-0808">Transferase</keyword>
<dbReference type="EMBL" id="LR593887">
    <property type="protein sequence ID" value="VTS07260.1"/>
    <property type="molecule type" value="Genomic_DNA"/>
</dbReference>
<sequence length="808" mass="88993">MERPKNTGENPTEPQSPPPIADSSDADTNPQLSSGAQTKPGWKSGQGVSARLEINPSLKFLYPPRSEGEIGWLDHYRIKRVLGTGGMGIVLEAEDTHLRRLVAIKVIRPELATDLPIRQRFIREARAMAAIDHPNVISVYQVGLFDLADGSKLPMFVMPLLQGETLEARLVRQEKLLPAEVVIIGWQIADALATIHERGTIHRDIKLANIWLCAPDAQVKLLDFGLARAYNDAMNLSTAAGTMLGTPLFMSPEQIQGKTLDNRSDLFSLGTVLYTTLTGDLPFDGDDLNELMTLIVQHNPTPPRDKVRGVPAELNDLIVSLLQKDPANRPQSAREVAQQLRKMIDKWGLSLSGGQFSVKPLPTTGRVATLIGGGLSRREWILGAGGAALGLGSLGFYLWERNQRPTTIGPARPVGEPIRVGLLFSQQGTTQPLEKPVSEMVTLLFEEINANGGLLGHPIEMISRDGASNERIFAREAERLLKDDRVQVIFGCWSSSSRRTVKPIIEANQSLLIYPSRHEGMERSNHILYTGPCPNQLLMPTIDWAMKSLKKRRFALLGSDFIYSHAAHAVLTDAIEARNGSVVFNDFLPLSAFADVNRLMTQLKQLRGTFDAILNTVTGTANINLYGALHSAGFTPTTTPVIAFGLDEQAITSLDPPDIAGHYVAGNYVSTLDSPLNLDLTKRYQARWGEGRAITDSMASAYAGVQLWLAAVKRAESADPTAVRRALSTTEFDGIDGPGIRLDEDMQHVWKYFRVSEITPDRKLKIVENTGKLIAPEVYPTSRSAKEWEEFLQARYQEWGGSWANRAN</sequence>
<dbReference type="Gene3D" id="1.10.510.10">
    <property type="entry name" value="Transferase(Phosphotransferase) domain 1"/>
    <property type="match status" value="1"/>
</dbReference>
<dbReference type="PANTHER" id="PTHR47628:SF1">
    <property type="entry name" value="ALIPHATIC AMIDASE EXPRESSION-REGULATING PROTEIN"/>
    <property type="match status" value="1"/>
</dbReference>
<evidence type="ECO:0000259" key="3">
    <source>
        <dbReference type="PROSITE" id="PS50011"/>
    </source>
</evidence>
<keyword evidence="1" id="KW-0547">Nucleotide-binding</keyword>
<name>A0A6C2YU91_9BACT</name>
<gene>
    <name evidence="4" type="ORF">GMBLW1_42420</name>
</gene>
<dbReference type="PANTHER" id="PTHR47628">
    <property type="match status" value="1"/>
</dbReference>
<dbReference type="SMART" id="SM00220">
    <property type="entry name" value="S_TKc"/>
    <property type="match status" value="1"/>
</dbReference>